<evidence type="ECO:0000313" key="2">
    <source>
        <dbReference type="Proteomes" id="UP000256952"/>
    </source>
</evidence>
<gene>
    <name evidence="1" type="ORF">CBM2613_P10014</name>
</gene>
<keyword evidence="1" id="KW-0614">Plasmid</keyword>
<sequence>MCGLTLLVRHLAWMPHFHGNDHSVRIYGANCVSAIIPKWPIRKAIFFYHGLPSQQRQHTMSYFSFR</sequence>
<dbReference type="Proteomes" id="UP000256952">
    <property type="component" value="Plasmid CBM2613_p"/>
</dbReference>
<organism evidence="1 2">
    <name type="scientific">Cupriavidus taiwanensis</name>
    <dbReference type="NCBI Taxonomy" id="164546"/>
    <lineage>
        <taxon>Bacteria</taxon>
        <taxon>Pseudomonadati</taxon>
        <taxon>Pseudomonadota</taxon>
        <taxon>Betaproteobacteria</taxon>
        <taxon>Burkholderiales</taxon>
        <taxon>Burkholderiaceae</taxon>
        <taxon>Cupriavidus</taxon>
    </lineage>
</organism>
<dbReference type="EMBL" id="LT976981">
    <property type="protein sequence ID" value="SOZ74366.1"/>
    <property type="molecule type" value="Genomic_DNA"/>
</dbReference>
<accession>A0A375EG34</accession>
<evidence type="ECO:0000313" key="1">
    <source>
        <dbReference type="EMBL" id="SOZ74366.1"/>
    </source>
</evidence>
<name>A0A375EG34_9BURK</name>
<dbReference type="AlphaFoldDB" id="A0A375EG34"/>
<proteinExistence type="predicted"/>
<geneLocation type="plasmid" evidence="2">
    <name>cbm2613_p</name>
</geneLocation>
<protein>
    <submittedName>
        <fullName evidence="1">Uncharacterized protein</fullName>
    </submittedName>
</protein>
<reference evidence="2" key="1">
    <citation type="submission" date="2018-01" db="EMBL/GenBank/DDBJ databases">
        <authorList>
            <person name="Gaut B.S."/>
            <person name="Morton B.R."/>
            <person name="Clegg M.T."/>
            <person name="Duvall M.R."/>
        </authorList>
    </citation>
    <scope>NUCLEOTIDE SEQUENCE [LARGE SCALE GENOMIC DNA]</scope>
    <source>
        <plasmid evidence="2">Plasmid cbm2613_p</plasmid>
    </source>
</reference>